<evidence type="ECO:0000313" key="3">
    <source>
        <dbReference type="Proteomes" id="UP000811492"/>
    </source>
</evidence>
<reference evidence="2 3" key="1">
    <citation type="submission" date="2021-02" db="EMBL/GenBank/DDBJ databases">
        <title>Draft genome and description of Leucobacter sp nov strain Marseille-Q4368.</title>
        <authorList>
            <person name="Boxberger M."/>
            <person name="La Scola B."/>
        </authorList>
    </citation>
    <scope>NUCLEOTIDE SEQUENCE [LARGE SCALE GENOMIC DNA]</scope>
    <source>
        <strain evidence="2 3">Marseille-Q4368</strain>
    </source>
</reference>
<comment type="caution">
    <text evidence="2">The sequence shown here is derived from an EMBL/GenBank/DDBJ whole genome shotgun (WGS) entry which is preliminary data.</text>
</comment>
<feature type="compositionally biased region" description="Low complexity" evidence="1">
    <location>
        <begin position="314"/>
        <end position="324"/>
    </location>
</feature>
<proteinExistence type="predicted"/>
<dbReference type="RefSeq" id="WP_211649504.1">
    <property type="nucleotide sequence ID" value="NZ_JAFEVO010000001.1"/>
</dbReference>
<protein>
    <submittedName>
        <fullName evidence="2">3-methyladenine DNA glycosylase</fullName>
    </submittedName>
</protein>
<evidence type="ECO:0000313" key="2">
    <source>
        <dbReference type="EMBL" id="MBS3182481.1"/>
    </source>
</evidence>
<organism evidence="2 3">
    <name type="scientific">Leucobacter manosquensis</name>
    <dbReference type="NCBI Taxonomy" id="2810611"/>
    <lineage>
        <taxon>Bacteria</taxon>
        <taxon>Bacillati</taxon>
        <taxon>Actinomycetota</taxon>
        <taxon>Actinomycetes</taxon>
        <taxon>Micrococcales</taxon>
        <taxon>Microbacteriaceae</taxon>
        <taxon>Leucobacter</taxon>
    </lineage>
</organism>
<accession>A0ABS5M5M2</accession>
<name>A0ABS5M5M2_9MICO</name>
<dbReference type="EMBL" id="JAFEVO010000001">
    <property type="protein sequence ID" value="MBS3182481.1"/>
    <property type="molecule type" value="Genomic_DNA"/>
</dbReference>
<dbReference type="Proteomes" id="UP000811492">
    <property type="component" value="Unassembled WGS sequence"/>
</dbReference>
<sequence>MPAPVVLASSEWCARAESHASRARALTAAHLDRRLRHERHPVEDFLWTYYSVKPSELAKWHPGAGVRLAEAHDRATWKHYRAVGTDPISAGNADRRVSAAEVDAGAFFARRGGTVDYVERLLSETLSRPPRFGCFGLHEWAMVYRMSPEQLRHTSLPLRIGHAATDHVVETHPIGCSHFDAYRFFTPDAAPLNTMRPTRETQPETEQSGCLHAGMDVYKWTAKLGPIVPGEVLLDAFVLARDIREVDMRASPYDVSAYAGVDGRPLAAVAIETAVGKREYAHLQRGFAERGDALRRRVLDAIAAARAAVAPDASGSAAAPDASGVTVGGCRTGDTHEE</sequence>
<feature type="region of interest" description="Disordered" evidence="1">
    <location>
        <begin position="314"/>
        <end position="338"/>
    </location>
</feature>
<keyword evidence="3" id="KW-1185">Reference proteome</keyword>
<evidence type="ECO:0000256" key="1">
    <source>
        <dbReference type="SAM" id="MobiDB-lite"/>
    </source>
</evidence>
<gene>
    <name evidence="2" type="ORF">JSQ98_09805</name>
</gene>